<evidence type="ECO:0000313" key="2">
    <source>
        <dbReference type="EMBL" id="GHE46630.1"/>
    </source>
</evidence>
<proteinExistence type="predicted"/>
<reference evidence="2" key="2">
    <citation type="submission" date="2020-09" db="EMBL/GenBank/DDBJ databases">
        <authorList>
            <person name="Sun Q."/>
            <person name="Ohkuma M."/>
        </authorList>
    </citation>
    <scope>NUCLEOTIDE SEQUENCE</scope>
    <source>
        <strain evidence="2">JCM 4784</strain>
    </source>
</reference>
<feature type="compositionally biased region" description="Basic and acidic residues" evidence="1">
    <location>
        <begin position="81"/>
        <end position="90"/>
    </location>
</feature>
<keyword evidence="3" id="KW-1185">Reference proteome</keyword>
<name>A0A919DIR9_9ACTN</name>
<organism evidence="2 3">
    <name type="scientific">Streptomyces longispororuber</name>
    <dbReference type="NCBI Taxonomy" id="68230"/>
    <lineage>
        <taxon>Bacteria</taxon>
        <taxon>Bacillati</taxon>
        <taxon>Actinomycetota</taxon>
        <taxon>Actinomycetes</taxon>
        <taxon>Kitasatosporales</taxon>
        <taxon>Streptomycetaceae</taxon>
        <taxon>Streptomyces</taxon>
    </lineage>
</organism>
<dbReference type="EMBL" id="BNBT01000014">
    <property type="protein sequence ID" value="GHE46630.1"/>
    <property type="molecule type" value="Genomic_DNA"/>
</dbReference>
<evidence type="ECO:0000256" key="1">
    <source>
        <dbReference type="SAM" id="MobiDB-lite"/>
    </source>
</evidence>
<protein>
    <submittedName>
        <fullName evidence="2">Uncharacterized protein</fullName>
    </submittedName>
</protein>
<sequence>MLGGAVPACLLGELPAAGSGGWGRSPQFREGAGLGKKNPAATASNHDEAARRCRTLPGGAPTEAPRNGNGPAAARGRRHPRQDNPAEHRNGQVKWRTGAGQPTRLGQAS</sequence>
<feature type="region of interest" description="Disordered" evidence="1">
    <location>
        <begin position="12"/>
        <end position="109"/>
    </location>
</feature>
<gene>
    <name evidence="2" type="ORF">GCM10018785_15390</name>
</gene>
<dbReference type="AlphaFoldDB" id="A0A919DIR9"/>
<accession>A0A919DIR9</accession>
<evidence type="ECO:0000313" key="3">
    <source>
        <dbReference type="Proteomes" id="UP000608024"/>
    </source>
</evidence>
<feature type="compositionally biased region" description="Low complexity" evidence="1">
    <location>
        <begin position="64"/>
        <end position="74"/>
    </location>
</feature>
<comment type="caution">
    <text evidence="2">The sequence shown here is derived from an EMBL/GenBank/DDBJ whole genome shotgun (WGS) entry which is preliminary data.</text>
</comment>
<reference evidence="2" key="1">
    <citation type="journal article" date="2014" name="Int. J. Syst. Evol. Microbiol.">
        <title>Complete genome sequence of Corynebacterium casei LMG S-19264T (=DSM 44701T), isolated from a smear-ripened cheese.</title>
        <authorList>
            <consortium name="US DOE Joint Genome Institute (JGI-PGF)"/>
            <person name="Walter F."/>
            <person name="Albersmeier A."/>
            <person name="Kalinowski J."/>
            <person name="Ruckert C."/>
        </authorList>
    </citation>
    <scope>NUCLEOTIDE SEQUENCE</scope>
    <source>
        <strain evidence="2">JCM 4784</strain>
    </source>
</reference>
<dbReference type="Proteomes" id="UP000608024">
    <property type="component" value="Unassembled WGS sequence"/>
</dbReference>